<dbReference type="Proteomes" id="UP001189429">
    <property type="component" value="Unassembled WGS sequence"/>
</dbReference>
<gene>
    <name evidence="3" type="ORF">PCOR1329_LOCUS76795</name>
</gene>
<reference evidence="3" key="1">
    <citation type="submission" date="2023-10" db="EMBL/GenBank/DDBJ databases">
        <authorList>
            <person name="Chen Y."/>
            <person name="Shah S."/>
            <person name="Dougan E. K."/>
            <person name="Thang M."/>
            <person name="Chan C."/>
        </authorList>
    </citation>
    <scope>NUCLEOTIDE SEQUENCE [LARGE SCALE GENOMIC DNA]</scope>
</reference>
<keyword evidence="2" id="KW-0472">Membrane</keyword>
<feature type="transmembrane region" description="Helical" evidence="2">
    <location>
        <begin position="93"/>
        <end position="117"/>
    </location>
</feature>
<keyword evidence="4" id="KW-1185">Reference proteome</keyword>
<keyword evidence="2" id="KW-0812">Transmembrane</keyword>
<protein>
    <submittedName>
        <fullName evidence="3">Uncharacterized protein</fullName>
    </submittedName>
</protein>
<evidence type="ECO:0000313" key="4">
    <source>
        <dbReference type="Proteomes" id="UP001189429"/>
    </source>
</evidence>
<feature type="region of interest" description="Disordered" evidence="1">
    <location>
        <begin position="62"/>
        <end position="83"/>
    </location>
</feature>
<evidence type="ECO:0000256" key="2">
    <source>
        <dbReference type="SAM" id="Phobius"/>
    </source>
</evidence>
<dbReference type="EMBL" id="CAUYUJ010020571">
    <property type="protein sequence ID" value="CAK0899230.1"/>
    <property type="molecule type" value="Genomic_DNA"/>
</dbReference>
<accession>A0ABN9XHP2</accession>
<comment type="caution">
    <text evidence="3">The sequence shown here is derived from an EMBL/GenBank/DDBJ whole genome shotgun (WGS) entry which is preliminary data.</text>
</comment>
<sequence length="126" mass="12451">MAGHVAARALEWARGRRGGLPGAVPDVPAGARLPVRRVPGVPAACGLCPLPSVPGLPRGGVAAPPSPAWPPAESCPVPPEGERAGPAGLAPAWGLWAALALGVAVGVALAAVLQVAWSGSRCCLKR</sequence>
<name>A0ABN9XHP2_9DINO</name>
<evidence type="ECO:0000313" key="3">
    <source>
        <dbReference type="EMBL" id="CAK0899230.1"/>
    </source>
</evidence>
<organism evidence="3 4">
    <name type="scientific">Prorocentrum cordatum</name>
    <dbReference type="NCBI Taxonomy" id="2364126"/>
    <lineage>
        <taxon>Eukaryota</taxon>
        <taxon>Sar</taxon>
        <taxon>Alveolata</taxon>
        <taxon>Dinophyceae</taxon>
        <taxon>Prorocentrales</taxon>
        <taxon>Prorocentraceae</taxon>
        <taxon>Prorocentrum</taxon>
    </lineage>
</organism>
<keyword evidence="2" id="KW-1133">Transmembrane helix</keyword>
<proteinExistence type="predicted"/>
<evidence type="ECO:0000256" key="1">
    <source>
        <dbReference type="SAM" id="MobiDB-lite"/>
    </source>
</evidence>
<feature type="non-terminal residue" evidence="3">
    <location>
        <position position="126"/>
    </location>
</feature>